<evidence type="ECO:0000256" key="7">
    <source>
        <dbReference type="ARBA" id="ARBA00023237"/>
    </source>
</evidence>
<evidence type="ECO:0000256" key="4">
    <source>
        <dbReference type="ARBA" id="ARBA00022692"/>
    </source>
</evidence>
<comment type="caution">
    <text evidence="9">The sequence shown here is derived from an EMBL/GenBank/DDBJ whole genome shotgun (WGS) entry which is preliminary data.</text>
</comment>
<feature type="chain" id="PRO_5046953894" description="Long-chain fatty acid transport protein" evidence="8">
    <location>
        <begin position="23"/>
        <end position="456"/>
    </location>
</feature>
<comment type="subcellular location">
    <subcellularLocation>
        <location evidence="1">Cell outer membrane</location>
        <topology evidence="1">Multi-pass membrane protein</topology>
    </subcellularLocation>
</comment>
<protein>
    <recommendedName>
        <fullName evidence="11">Long-chain fatty acid transport protein</fullName>
    </recommendedName>
</protein>
<dbReference type="Gene3D" id="2.40.160.60">
    <property type="entry name" value="Outer membrane protein transport protein (OMPP1/FadL/TodX)"/>
    <property type="match status" value="1"/>
</dbReference>
<keyword evidence="5 8" id="KW-0732">Signal</keyword>
<dbReference type="InterPro" id="IPR005017">
    <property type="entry name" value="OMPP1/FadL/TodX"/>
</dbReference>
<keyword evidence="10" id="KW-1185">Reference proteome</keyword>
<keyword evidence="4" id="KW-0812">Transmembrane</keyword>
<keyword evidence="3" id="KW-1134">Transmembrane beta strand</keyword>
<dbReference type="SUPFAM" id="SSF56935">
    <property type="entry name" value="Porins"/>
    <property type="match status" value="1"/>
</dbReference>
<dbReference type="Pfam" id="PF03349">
    <property type="entry name" value="Toluene_X"/>
    <property type="match status" value="1"/>
</dbReference>
<keyword evidence="6" id="KW-0472">Membrane</keyword>
<evidence type="ECO:0000313" key="10">
    <source>
        <dbReference type="Proteomes" id="UP001429354"/>
    </source>
</evidence>
<dbReference type="PANTHER" id="PTHR35093:SF3">
    <property type="entry name" value="LONG-CHAIN FATTY ACID TRANSPORT PROTEIN"/>
    <property type="match status" value="1"/>
</dbReference>
<proteinExistence type="inferred from homology"/>
<accession>A0ABX0ABN4</accession>
<evidence type="ECO:0000256" key="1">
    <source>
        <dbReference type="ARBA" id="ARBA00004571"/>
    </source>
</evidence>
<sequence length="456" mass="47659">MQYATRLIQLSALAFGIAGALAAGNASAEAFHLKENSVKAAGRAFAGAGSAQGDTSVVANNPAVMSTFERTTAQVDATLIDLSFEFSGGGTDGLGNPLKGGDGGDAGGLNPVPAMSIVKPLTGGFEGLTVGAMVSAPFGLATDYDKDWVGRYHALESDVRVVDLTLAASLNLGENFSVGAGLIIERADVTLSNAIDFGTGICKIAAAFCAPGTGIGPQMNDGMATIEGHDTNLGWIAGANWRPMENLSIGYSHRSEVDHEVNGKADFEVPTSVAGLLALGAPGQYQDGKGGAKLTLPSVDTVSVTWQATDRLALMSEYQRTDWQSLQEIRITFDNPAQADSAEDYSWKKADFYSLGGEYKFSDTLTLRAGAGRDSSPVSRPHRTPRLPDQDRNFYAVGVTWAPSEHWEVSGNYTRVQLADAPEVAIAAGASGQGAFLSGSYDGGADLYGISAQYKF</sequence>
<dbReference type="PANTHER" id="PTHR35093">
    <property type="entry name" value="OUTER MEMBRANE PROTEIN NMB0088-RELATED"/>
    <property type="match status" value="1"/>
</dbReference>
<dbReference type="EMBL" id="QOVG01000005">
    <property type="protein sequence ID" value="NDK38972.1"/>
    <property type="molecule type" value="Genomic_DNA"/>
</dbReference>
<evidence type="ECO:0000256" key="5">
    <source>
        <dbReference type="ARBA" id="ARBA00022729"/>
    </source>
</evidence>
<evidence type="ECO:0000256" key="8">
    <source>
        <dbReference type="SAM" id="SignalP"/>
    </source>
</evidence>
<evidence type="ECO:0000256" key="6">
    <source>
        <dbReference type="ARBA" id="ARBA00023136"/>
    </source>
</evidence>
<name>A0ABX0ABN4_9GAMM</name>
<evidence type="ECO:0000256" key="3">
    <source>
        <dbReference type="ARBA" id="ARBA00022452"/>
    </source>
</evidence>
<dbReference type="Proteomes" id="UP001429354">
    <property type="component" value="Unassembled WGS sequence"/>
</dbReference>
<reference evidence="9 10" key="1">
    <citation type="submission" date="2018-07" db="EMBL/GenBank/DDBJ databases">
        <title>Whole genome Sequencing of Pseudoxanthomonas gei KCTC 32298 (T).</title>
        <authorList>
            <person name="Kumar S."/>
            <person name="Bansal K."/>
            <person name="Kaur A."/>
            <person name="Patil P."/>
            <person name="Sharma S."/>
            <person name="Patil P.B."/>
        </authorList>
    </citation>
    <scope>NUCLEOTIDE SEQUENCE [LARGE SCALE GENOMIC DNA]</scope>
    <source>
        <strain evidence="9 10">KCTC 32298</strain>
    </source>
</reference>
<feature type="signal peptide" evidence="8">
    <location>
        <begin position="1"/>
        <end position="22"/>
    </location>
</feature>
<dbReference type="RefSeq" id="WP_162349547.1">
    <property type="nucleotide sequence ID" value="NZ_QOVG01000005.1"/>
</dbReference>
<evidence type="ECO:0000256" key="2">
    <source>
        <dbReference type="ARBA" id="ARBA00008163"/>
    </source>
</evidence>
<keyword evidence="7" id="KW-0998">Cell outer membrane</keyword>
<gene>
    <name evidence="9" type="ORF">DT603_08975</name>
</gene>
<organism evidence="9 10">
    <name type="scientific">Pseudoxanthomonas gei</name>
    <dbReference type="NCBI Taxonomy" id="1383030"/>
    <lineage>
        <taxon>Bacteria</taxon>
        <taxon>Pseudomonadati</taxon>
        <taxon>Pseudomonadota</taxon>
        <taxon>Gammaproteobacteria</taxon>
        <taxon>Lysobacterales</taxon>
        <taxon>Lysobacteraceae</taxon>
        <taxon>Pseudoxanthomonas</taxon>
    </lineage>
</organism>
<evidence type="ECO:0000313" key="9">
    <source>
        <dbReference type="EMBL" id="NDK38972.1"/>
    </source>
</evidence>
<evidence type="ECO:0008006" key="11">
    <source>
        <dbReference type="Google" id="ProtNLM"/>
    </source>
</evidence>
<comment type="similarity">
    <text evidence="2">Belongs to the OmpP1/FadL family.</text>
</comment>